<keyword evidence="11" id="KW-1185">Reference proteome</keyword>
<evidence type="ECO:0000313" key="11">
    <source>
        <dbReference type="Proteomes" id="UP000198517"/>
    </source>
</evidence>
<name>A0A1G7B948_9FLAO</name>
<dbReference type="InterPro" id="IPR012094">
    <property type="entry name" value="tRNA_Ile_lys_synt"/>
</dbReference>
<reference evidence="10 11" key="1">
    <citation type="submission" date="2016-10" db="EMBL/GenBank/DDBJ databases">
        <authorList>
            <person name="de Groot N.N."/>
        </authorList>
    </citation>
    <scope>NUCLEOTIDE SEQUENCE [LARGE SCALE GENOMIC DNA]</scope>
    <source>
        <strain evidence="10 11">DSM 24015</strain>
    </source>
</reference>
<evidence type="ECO:0000256" key="7">
    <source>
        <dbReference type="ARBA" id="ARBA00048539"/>
    </source>
</evidence>
<keyword evidence="5 8" id="KW-0547">Nucleotide-binding</keyword>
<comment type="similarity">
    <text evidence="8">Belongs to the tRNA(Ile)-lysidine synthase family.</text>
</comment>
<dbReference type="HAMAP" id="MF_01161">
    <property type="entry name" value="tRNA_Ile_lys_synt"/>
    <property type="match status" value="1"/>
</dbReference>
<evidence type="ECO:0000256" key="3">
    <source>
        <dbReference type="ARBA" id="ARBA00022598"/>
    </source>
</evidence>
<evidence type="ECO:0000259" key="9">
    <source>
        <dbReference type="SMART" id="SM00977"/>
    </source>
</evidence>
<keyword evidence="2 8" id="KW-0963">Cytoplasm</keyword>
<evidence type="ECO:0000256" key="8">
    <source>
        <dbReference type="HAMAP-Rule" id="MF_01161"/>
    </source>
</evidence>
<feature type="domain" description="Lysidine-tRNA(Ile) synthetase C-terminal" evidence="9">
    <location>
        <begin position="355"/>
        <end position="428"/>
    </location>
</feature>
<accession>A0A1G7B948</accession>
<dbReference type="SMART" id="SM00977">
    <property type="entry name" value="TilS_C"/>
    <property type="match status" value="1"/>
</dbReference>
<dbReference type="GO" id="GO:0006400">
    <property type="term" value="P:tRNA modification"/>
    <property type="evidence" value="ECO:0007669"/>
    <property type="project" value="UniProtKB-UniRule"/>
</dbReference>
<organism evidence="10 11">
    <name type="scientific">Riemerella columbipharyngis</name>
    <dbReference type="NCBI Taxonomy" id="1071918"/>
    <lineage>
        <taxon>Bacteria</taxon>
        <taxon>Pseudomonadati</taxon>
        <taxon>Bacteroidota</taxon>
        <taxon>Flavobacteriia</taxon>
        <taxon>Flavobacteriales</taxon>
        <taxon>Weeksellaceae</taxon>
        <taxon>Riemerella</taxon>
    </lineage>
</organism>
<evidence type="ECO:0000256" key="5">
    <source>
        <dbReference type="ARBA" id="ARBA00022741"/>
    </source>
</evidence>
<evidence type="ECO:0000256" key="6">
    <source>
        <dbReference type="ARBA" id="ARBA00022840"/>
    </source>
</evidence>
<comment type="catalytic activity">
    <reaction evidence="7 8">
        <text>cytidine(34) in tRNA(Ile2) + L-lysine + ATP = lysidine(34) in tRNA(Ile2) + AMP + diphosphate + H(+)</text>
        <dbReference type="Rhea" id="RHEA:43744"/>
        <dbReference type="Rhea" id="RHEA-COMP:10625"/>
        <dbReference type="Rhea" id="RHEA-COMP:10670"/>
        <dbReference type="ChEBI" id="CHEBI:15378"/>
        <dbReference type="ChEBI" id="CHEBI:30616"/>
        <dbReference type="ChEBI" id="CHEBI:32551"/>
        <dbReference type="ChEBI" id="CHEBI:33019"/>
        <dbReference type="ChEBI" id="CHEBI:82748"/>
        <dbReference type="ChEBI" id="CHEBI:83665"/>
        <dbReference type="ChEBI" id="CHEBI:456215"/>
        <dbReference type="EC" id="6.3.4.19"/>
    </reaction>
</comment>
<sequence>MLNIHNFSSELSALVEQFSSHTYLLGVSGGVDSMVLCHLFLSKGIDFQISHINYKLRGKDSDLDKKTVEDFCVKNKIKLHIYEVSEKDNKPAEGSIQLWARELRYKIFQKIMREKNLDFLATAHHLDDNLETFIINLSRGAGVKGLSGIPKCDNNIVRPLLGFTKKEIYAYAKNQKVPYREDLSNTKNDYLRNEIRNLIIPKLLETNGAFMSNFKKSISILNDTQHYLSEKIGQDLENITLKKNDSELTLDKNKLQQLSPFTQYEILRRFGFNDAKEIAKIFDANTGSVFYTSEHQLIINRNELIIISPKEKKEDLQEISLPKKKEIDLSQWIGNDFETKKMVWKLDANLVTFPLKLRLKKEGDIFYPMGMQGKKKVSKYLKDEKLSILMKQKIRLLCDAKDRILGIVPLRQDARFASKSNDNEVIIILKKSKNQ</sequence>
<dbReference type="GO" id="GO:0005524">
    <property type="term" value="F:ATP binding"/>
    <property type="evidence" value="ECO:0007669"/>
    <property type="project" value="UniProtKB-UniRule"/>
</dbReference>
<dbReference type="SUPFAM" id="SSF56037">
    <property type="entry name" value="PheT/TilS domain"/>
    <property type="match status" value="1"/>
</dbReference>
<dbReference type="PANTHER" id="PTHR43033:SF1">
    <property type="entry name" value="TRNA(ILE)-LYSIDINE SYNTHASE-RELATED"/>
    <property type="match status" value="1"/>
</dbReference>
<dbReference type="Proteomes" id="UP000198517">
    <property type="component" value="Unassembled WGS sequence"/>
</dbReference>
<gene>
    <name evidence="8" type="primary">tilS</name>
    <name evidence="10" type="ORF">SAMN05421544_10553</name>
</gene>
<comment type="function">
    <text evidence="8">Ligates lysine onto the cytidine present at position 34 of the AUA codon-specific tRNA(Ile) that contains the anticodon CAU, in an ATP-dependent manner. Cytidine is converted to lysidine, thus changing the amino acid specificity of the tRNA from methionine to isoleucine.</text>
</comment>
<dbReference type="Gene3D" id="3.40.50.620">
    <property type="entry name" value="HUPs"/>
    <property type="match status" value="1"/>
</dbReference>
<evidence type="ECO:0000313" key="10">
    <source>
        <dbReference type="EMBL" id="SDE22836.1"/>
    </source>
</evidence>
<dbReference type="InterPro" id="IPR012795">
    <property type="entry name" value="tRNA_Ile_lys_synt_N"/>
</dbReference>
<dbReference type="STRING" id="1071918.SAMN05421544_10553"/>
<proteinExistence type="inferred from homology"/>
<dbReference type="InterPro" id="IPR011063">
    <property type="entry name" value="TilS/TtcA_N"/>
</dbReference>
<dbReference type="PANTHER" id="PTHR43033">
    <property type="entry name" value="TRNA(ILE)-LYSIDINE SYNTHASE-RELATED"/>
    <property type="match status" value="1"/>
</dbReference>
<keyword evidence="4 8" id="KW-0819">tRNA processing</keyword>
<dbReference type="OrthoDB" id="9807403at2"/>
<comment type="subcellular location">
    <subcellularLocation>
        <location evidence="1 8">Cytoplasm</location>
    </subcellularLocation>
</comment>
<dbReference type="GO" id="GO:0032267">
    <property type="term" value="F:tRNA(Ile)-lysidine synthase activity"/>
    <property type="evidence" value="ECO:0007669"/>
    <property type="project" value="UniProtKB-EC"/>
</dbReference>
<dbReference type="NCBIfam" id="TIGR02432">
    <property type="entry name" value="lysidine_TilS_N"/>
    <property type="match status" value="1"/>
</dbReference>
<dbReference type="InterPro" id="IPR014729">
    <property type="entry name" value="Rossmann-like_a/b/a_fold"/>
</dbReference>
<dbReference type="Pfam" id="PF01171">
    <property type="entry name" value="ATP_bind_3"/>
    <property type="match status" value="1"/>
</dbReference>
<evidence type="ECO:0000256" key="2">
    <source>
        <dbReference type="ARBA" id="ARBA00022490"/>
    </source>
</evidence>
<comment type="domain">
    <text evidence="8">The N-terminal region contains the highly conserved SGGXDS motif, predicted to be a P-loop motif involved in ATP binding.</text>
</comment>
<dbReference type="EC" id="6.3.4.19" evidence="8"/>
<dbReference type="InterPro" id="IPR012796">
    <property type="entry name" value="Lysidine-tRNA-synth_C"/>
</dbReference>
<keyword evidence="6 8" id="KW-0067">ATP-binding</keyword>
<dbReference type="EMBL" id="FNAS01000005">
    <property type="protein sequence ID" value="SDE22836.1"/>
    <property type="molecule type" value="Genomic_DNA"/>
</dbReference>
<protein>
    <recommendedName>
        <fullName evidence="8">tRNA(Ile)-lysidine synthase</fullName>
        <ecNumber evidence="8">6.3.4.19</ecNumber>
    </recommendedName>
    <alternativeName>
        <fullName evidence="8">tRNA(Ile)-2-lysyl-cytidine synthase</fullName>
    </alternativeName>
    <alternativeName>
        <fullName evidence="8">tRNA(Ile)-lysidine synthetase</fullName>
    </alternativeName>
</protein>
<dbReference type="NCBIfam" id="TIGR02433">
    <property type="entry name" value="lysidine_TilS_C"/>
    <property type="match status" value="1"/>
</dbReference>
<feature type="binding site" evidence="8">
    <location>
        <begin position="28"/>
        <end position="33"/>
    </location>
    <ligand>
        <name>ATP</name>
        <dbReference type="ChEBI" id="CHEBI:30616"/>
    </ligand>
</feature>
<dbReference type="GO" id="GO:0005737">
    <property type="term" value="C:cytoplasm"/>
    <property type="evidence" value="ECO:0007669"/>
    <property type="project" value="UniProtKB-SubCell"/>
</dbReference>
<dbReference type="SUPFAM" id="SSF52402">
    <property type="entry name" value="Adenine nucleotide alpha hydrolases-like"/>
    <property type="match status" value="1"/>
</dbReference>
<dbReference type="AlphaFoldDB" id="A0A1G7B948"/>
<dbReference type="RefSeq" id="WP_092736231.1">
    <property type="nucleotide sequence ID" value="NZ_FNAS01000005.1"/>
</dbReference>
<keyword evidence="3 8" id="KW-0436">Ligase</keyword>
<evidence type="ECO:0000256" key="1">
    <source>
        <dbReference type="ARBA" id="ARBA00004496"/>
    </source>
</evidence>
<dbReference type="CDD" id="cd01992">
    <property type="entry name" value="TilS_N"/>
    <property type="match status" value="1"/>
</dbReference>
<evidence type="ECO:0000256" key="4">
    <source>
        <dbReference type="ARBA" id="ARBA00022694"/>
    </source>
</evidence>